<dbReference type="PANTHER" id="PTHR12526:SF637">
    <property type="entry name" value="GLYCOSYLTRANSFERASE EPSF-RELATED"/>
    <property type="match status" value="1"/>
</dbReference>
<name>A0A2T0W0Z9_9RHOB</name>
<dbReference type="GO" id="GO:0016757">
    <property type="term" value="F:glycosyltransferase activity"/>
    <property type="evidence" value="ECO:0007669"/>
    <property type="project" value="InterPro"/>
</dbReference>
<evidence type="ECO:0000313" key="2">
    <source>
        <dbReference type="EMBL" id="PRY78682.1"/>
    </source>
</evidence>
<keyword evidence="3" id="KW-1185">Reference proteome</keyword>
<dbReference type="AlphaFoldDB" id="A0A2T0W0Z9"/>
<evidence type="ECO:0000259" key="1">
    <source>
        <dbReference type="Pfam" id="PF00534"/>
    </source>
</evidence>
<dbReference type="PANTHER" id="PTHR12526">
    <property type="entry name" value="GLYCOSYLTRANSFERASE"/>
    <property type="match status" value="1"/>
</dbReference>
<proteinExistence type="predicted"/>
<protein>
    <submittedName>
        <fullName evidence="2">Glycosyl transferase family 1</fullName>
    </submittedName>
</protein>
<dbReference type="Pfam" id="PF00534">
    <property type="entry name" value="Glycos_transf_1"/>
    <property type="match status" value="1"/>
</dbReference>
<dbReference type="SUPFAM" id="SSF53756">
    <property type="entry name" value="UDP-Glycosyltransferase/glycogen phosphorylase"/>
    <property type="match status" value="1"/>
</dbReference>
<dbReference type="InterPro" id="IPR001296">
    <property type="entry name" value="Glyco_trans_1"/>
</dbReference>
<evidence type="ECO:0000313" key="3">
    <source>
        <dbReference type="Proteomes" id="UP000238007"/>
    </source>
</evidence>
<dbReference type="Proteomes" id="UP000238007">
    <property type="component" value="Unassembled WGS sequence"/>
</dbReference>
<dbReference type="Gene3D" id="3.40.50.2000">
    <property type="entry name" value="Glycogen Phosphorylase B"/>
    <property type="match status" value="1"/>
</dbReference>
<keyword evidence="2" id="KW-0808">Transferase</keyword>
<sequence length="378" mass="42456">MTYSDISPVQEQSASEGVSKSIVIIGPIAGKNIPAPGGFEAANRRLSDLQERLGFNVFECAYSGGETHGSLSKLSVYHRSFRKIKNDATQCSTNTLCHITPLYKQFLLWEYMLVKRLKRNDNKVIIDLRAGRLVKDYEKFGPLYQHLFRKFMDLADAISVEGERFIPFLQEMRPDLTIHHLPNFILDNEIPSTVPPKPNDIIRFVYVGAVNDAKGVKHGAQLVKALHEKGIKVQFDVFGRVSSDFKNEVSEILNAPEILKFHGPQPYPKIQAALSKAHFFVFLSHWYGEGHSNALTEAMSQGCIPIVTNHGFSEQIAGDASFVVEDRDNLGQTIDSIKSLLSSSGDMQTWHQKNLDSVKDNFSERAISEILNSLYRLT</sequence>
<comment type="caution">
    <text evidence="2">The sequence shown here is derived from an EMBL/GenBank/DDBJ whole genome shotgun (WGS) entry which is preliminary data.</text>
</comment>
<dbReference type="CDD" id="cd03801">
    <property type="entry name" value="GT4_PimA-like"/>
    <property type="match status" value="1"/>
</dbReference>
<dbReference type="OrthoDB" id="9790710at2"/>
<gene>
    <name evidence="2" type="ORF">CLV80_1033</name>
</gene>
<organism evidence="2 3">
    <name type="scientific">Yoonia maritima</name>
    <dbReference type="NCBI Taxonomy" id="1435347"/>
    <lineage>
        <taxon>Bacteria</taxon>
        <taxon>Pseudomonadati</taxon>
        <taxon>Pseudomonadota</taxon>
        <taxon>Alphaproteobacteria</taxon>
        <taxon>Rhodobacterales</taxon>
        <taxon>Paracoccaceae</taxon>
        <taxon>Yoonia</taxon>
    </lineage>
</organism>
<reference evidence="2 3" key="1">
    <citation type="submission" date="2018-03" db="EMBL/GenBank/DDBJ databases">
        <title>Genomic Encyclopedia of Archaeal and Bacterial Type Strains, Phase II (KMG-II): from individual species to whole genera.</title>
        <authorList>
            <person name="Goeker M."/>
        </authorList>
    </citation>
    <scope>NUCLEOTIDE SEQUENCE [LARGE SCALE GENOMIC DNA]</scope>
    <source>
        <strain evidence="2 3">DSM 101533</strain>
    </source>
</reference>
<accession>A0A2T0W0Z9</accession>
<feature type="domain" description="Glycosyl transferase family 1" evidence="1">
    <location>
        <begin position="197"/>
        <end position="350"/>
    </location>
</feature>
<dbReference type="EMBL" id="PVTP01000003">
    <property type="protein sequence ID" value="PRY78682.1"/>
    <property type="molecule type" value="Genomic_DNA"/>
</dbReference>
<dbReference type="RefSeq" id="WP_106355386.1">
    <property type="nucleotide sequence ID" value="NZ_PVTP01000003.1"/>
</dbReference>